<dbReference type="AlphaFoldDB" id="A0A444JGA6"/>
<protein>
    <submittedName>
        <fullName evidence="1">Uncharacterized protein</fullName>
    </submittedName>
</protein>
<sequence>MTAKKKMSFSRISFEDLLELVDIREVMDYSVFEDWFRFDYSLNPEEEAFLEDLLTRNLRFVDTYLEEELKAQFIIPLLNKVNFFHGQARGWYERPLQARINEVLLHGRTDYMVARGIETPREPYFFIQEYKQELGDRHPKNALLAEMMVALELNGDSQMRGAYVIGKSWTFVLLNKESEHRYEYFRSQDFSAIKISELQGIYRNLQSVKAML</sequence>
<evidence type="ECO:0000313" key="1">
    <source>
        <dbReference type="EMBL" id="RWX52103.1"/>
    </source>
</evidence>
<gene>
    <name evidence="1" type="ORF">VU01_10408</name>
</gene>
<accession>A0A444JGA6</accession>
<evidence type="ECO:0000313" key="2">
    <source>
        <dbReference type="Proteomes" id="UP000288892"/>
    </source>
</evidence>
<comment type="caution">
    <text evidence="1">The sequence shown here is derived from an EMBL/GenBank/DDBJ whole genome shotgun (WGS) entry which is preliminary data.</text>
</comment>
<proteinExistence type="predicted"/>
<dbReference type="Proteomes" id="UP000288892">
    <property type="component" value="Unassembled WGS sequence"/>
</dbReference>
<name>A0A444JGA6_9BACT</name>
<keyword evidence="2" id="KW-1185">Reference proteome</keyword>
<reference evidence="1 2" key="1">
    <citation type="submission" date="2017-01" db="EMBL/GenBank/DDBJ databases">
        <title>The cable genome- insights into the physiology and evolution of filamentous bacteria capable of sulfide oxidation via long distance electron transfer.</title>
        <authorList>
            <person name="Schreiber L."/>
            <person name="Bjerg J.T."/>
            <person name="Boggild A."/>
            <person name="Van De Vossenberg J."/>
            <person name="Meysman F."/>
            <person name="Nielsen L.P."/>
            <person name="Schramm A."/>
            <person name="Kjeldsen K.U."/>
        </authorList>
    </citation>
    <scope>NUCLEOTIDE SEQUENCE [LARGE SCALE GENOMIC DNA]</scope>
    <source>
        <strain evidence="1">A5</strain>
    </source>
</reference>
<organism evidence="1 2">
    <name type="scientific">Candidatus Electrothrix marina</name>
    <dbReference type="NCBI Taxonomy" id="1859130"/>
    <lineage>
        <taxon>Bacteria</taxon>
        <taxon>Pseudomonadati</taxon>
        <taxon>Thermodesulfobacteriota</taxon>
        <taxon>Desulfobulbia</taxon>
        <taxon>Desulfobulbales</taxon>
        <taxon>Desulfobulbaceae</taxon>
        <taxon>Candidatus Electrothrix</taxon>
    </lineage>
</organism>
<dbReference type="EMBL" id="MTKS01000040">
    <property type="protein sequence ID" value="RWX52103.1"/>
    <property type="molecule type" value="Genomic_DNA"/>
</dbReference>